<dbReference type="PANTHER" id="PTHR34271:SF1">
    <property type="entry name" value="NUCLEOLAR HISTONE METHYLTRANSFERASE-RELATED PROTEIN"/>
    <property type="match status" value="1"/>
</dbReference>
<dbReference type="AlphaFoldDB" id="A0A0J8E1K1"/>
<keyword evidence="4" id="KW-1185">Reference proteome</keyword>
<dbReference type="InterPro" id="IPR018848">
    <property type="entry name" value="WIYLD_domain"/>
</dbReference>
<evidence type="ECO:0000256" key="1">
    <source>
        <dbReference type="SAM" id="MobiDB-lite"/>
    </source>
</evidence>
<feature type="domain" description="WIYLD" evidence="2">
    <location>
        <begin position="7"/>
        <end position="68"/>
    </location>
</feature>
<dbReference type="Gene3D" id="1.10.8.850">
    <property type="entry name" value="Histone-lysine N methyltransferase , C-terminal domain-like"/>
    <property type="match status" value="1"/>
</dbReference>
<evidence type="ECO:0000259" key="2">
    <source>
        <dbReference type="Pfam" id="PF10440"/>
    </source>
</evidence>
<dbReference type="EMBL" id="KQ090347">
    <property type="protein sequence ID" value="KMS96985.1"/>
    <property type="molecule type" value="Genomic_DNA"/>
</dbReference>
<dbReference type="OMA" id="SPDQGWP"/>
<dbReference type="eggNOG" id="ENOG502S7BK">
    <property type="taxonomic scope" value="Eukaryota"/>
</dbReference>
<dbReference type="Proteomes" id="UP000035740">
    <property type="component" value="Unassembled WGS sequence"/>
</dbReference>
<feature type="region of interest" description="Disordered" evidence="1">
    <location>
        <begin position="232"/>
        <end position="252"/>
    </location>
</feature>
<evidence type="ECO:0000313" key="3">
    <source>
        <dbReference type="EMBL" id="KMS96985.1"/>
    </source>
</evidence>
<accession>A0A0J8E1K1</accession>
<protein>
    <recommendedName>
        <fullName evidence="2">WIYLD domain-containing protein</fullName>
    </recommendedName>
</protein>
<dbReference type="InterPro" id="IPR043017">
    <property type="entry name" value="WIYLD_dom_sf"/>
</dbReference>
<dbReference type="Gramene" id="KMS96985">
    <property type="protein sequence ID" value="KMS96985"/>
    <property type="gene ID" value="BVRB_7g179920"/>
</dbReference>
<dbReference type="Pfam" id="PF10440">
    <property type="entry name" value="WIYLD"/>
    <property type="match status" value="1"/>
</dbReference>
<organism evidence="3 4">
    <name type="scientific">Beta vulgaris subsp. vulgaris</name>
    <name type="common">Beet</name>
    <dbReference type="NCBI Taxonomy" id="3555"/>
    <lineage>
        <taxon>Eukaryota</taxon>
        <taxon>Viridiplantae</taxon>
        <taxon>Streptophyta</taxon>
        <taxon>Embryophyta</taxon>
        <taxon>Tracheophyta</taxon>
        <taxon>Spermatophyta</taxon>
        <taxon>Magnoliopsida</taxon>
        <taxon>eudicotyledons</taxon>
        <taxon>Gunneridae</taxon>
        <taxon>Pentapetalae</taxon>
        <taxon>Caryophyllales</taxon>
        <taxon>Chenopodiaceae</taxon>
        <taxon>Betoideae</taxon>
        <taxon>Beta</taxon>
    </lineage>
</organism>
<dbReference type="KEGG" id="bvg:104908938"/>
<reference evidence="3 4" key="1">
    <citation type="journal article" date="2014" name="Nature">
        <title>The genome of the recently domesticated crop plant sugar beet (Beta vulgaris).</title>
        <authorList>
            <person name="Dohm J.C."/>
            <person name="Minoche A.E."/>
            <person name="Holtgrawe D."/>
            <person name="Capella-Gutierrez S."/>
            <person name="Zakrzewski F."/>
            <person name="Tafer H."/>
            <person name="Rupp O."/>
            <person name="Sorensen T.R."/>
            <person name="Stracke R."/>
            <person name="Reinhardt R."/>
            <person name="Goesmann A."/>
            <person name="Kraft T."/>
            <person name="Schulz B."/>
            <person name="Stadler P.F."/>
            <person name="Schmidt T."/>
            <person name="Gabaldon T."/>
            <person name="Lehrach H."/>
            <person name="Weisshaar B."/>
            <person name="Himmelbauer H."/>
        </authorList>
    </citation>
    <scope>NUCLEOTIDE SEQUENCE [LARGE SCALE GENOMIC DNA]</scope>
    <source>
        <tissue evidence="3">Taproot</tissue>
    </source>
</reference>
<evidence type="ECO:0000313" key="4">
    <source>
        <dbReference type="Proteomes" id="UP000035740"/>
    </source>
</evidence>
<feature type="region of interest" description="Disordered" evidence="1">
    <location>
        <begin position="67"/>
        <end position="117"/>
    </location>
</feature>
<proteinExistence type="predicted"/>
<gene>
    <name evidence="3" type="ORF">BVRB_7g179920</name>
</gene>
<name>A0A0J8E1K1_BETVV</name>
<dbReference type="PANTHER" id="PTHR34271">
    <property type="entry name" value="NUCLEOLAR HISTONE METHYLTRANSFERASE-RELATED PROTEIN"/>
    <property type="match status" value="1"/>
</dbReference>
<sequence>MPPRRRKVGLKRMDAAIDALTPMGFPPEKIRQKVKDLLELYEDDHGWIAIEEASYKLLIECILEEQEQEQEQEGVQCKQGEPSFIDSPNKASRLGGEDGEAEPSEVGPSSEASEPLCSNQDTALATPITDAPSPSPLAVLTPTSSPAGNLTSASITATIDVANRENGILMNQEKTAGLSEAYMLSAPPGFERFSPLQLGFAVRKRNPCLGWIGPANDEDFILLKPATVLGRRTGDRPRKRKSRWDVGPNDVV</sequence>
<dbReference type="OrthoDB" id="1898570at2759"/>